<dbReference type="EMBL" id="CP000448">
    <property type="protein sequence ID" value="ABI68971.1"/>
    <property type="molecule type" value="Genomic_DNA"/>
</dbReference>
<dbReference type="PANTHER" id="PTHR30535">
    <property type="entry name" value="VITAMIN B12-BINDING PROTEIN"/>
    <property type="match status" value="1"/>
</dbReference>
<dbReference type="Gene3D" id="3.40.50.1980">
    <property type="entry name" value="Nitrogenase molybdenum iron protein domain"/>
    <property type="match status" value="2"/>
</dbReference>
<dbReference type="SUPFAM" id="SSF53807">
    <property type="entry name" value="Helical backbone' metal receptor"/>
    <property type="match status" value="1"/>
</dbReference>
<organism evidence="4 5">
    <name type="scientific">Syntrophomonas wolfei subsp. wolfei (strain DSM 2245B / Goettingen)</name>
    <dbReference type="NCBI Taxonomy" id="335541"/>
    <lineage>
        <taxon>Bacteria</taxon>
        <taxon>Bacillati</taxon>
        <taxon>Bacillota</taxon>
        <taxon>Clostridia</taxon>
        <taxon>Eubacteriales</taxon>
        <taxon>Syntrophomonadaceae</taxon>
        <taxon>Syntrophomonas</taxon>
    </lineage>
</organism>
<reference evidence="5" key="1">
    <citation type="journal article" date="2010" name="Environ. Microbiol.">
        <title>The genome of Syntrophomonas wolfei: new insights into syntrophic metabolism and biohydrogen production.</title>
        <authorList>
            <person name="Sieber J.R."/>
            <person name="Sims D.R."/>
            <person name="Han C."/>
            <person name="Kim E."/>
            <person name="Lykidis A."/>
            <person name="Lapidus A.L."/>
            <person name="McDonnald E."/>
            <person name="Rohlin L."/>
            <person name="Culley D.E."/>
            <person name="Gunsalus R."/>
            <person name="McInerney M.J."/>
        </authorList>
    </citation>
    <scope>NUCLEOTIDE SEQUENCE [LARGE SCALE GENOMIC DNA]</scope>
    <source>
        <strain evidence="5">DSM 2245B / Goettingen</strain>
    </source>
</reference>
<dbReference type="InterPro" id="IPR002491">
    <property type="entry name" value="ABC_transptr_periplasmic_BD"/>
</dbReference>
<dbReference type="STRING" id="335541.Swol_1673"/>
<dbReference type="AlphaFoldDB" id="Q0AWD3"/>
<gene>
    <name evidence="4" type="ordered locus">Swol_1673</name>
</gene>
<evidence type="ECO:0000313" key="5">
    <source>
        <dbReference type="Proteomes" id="UP000001968"/>
    </source>
</evidence>
<feature type="chain" id="PRO_5039154699" evidence="2">
    <location>
        <begin position="22"/>
        <end position="353"/>
    </location>
</feature>
<dbReference type="eggNOG" id="COG0614">
    <property type="taxonomic scope" value="Bacteria"/>
</dbReference>
<evidence type="ECO:0000259" key="3">
    <source>
        <dbReference type="PROSITE" id="PS50983"/>
    </source>
</evidence>
<feature type="domain" description="Fe/B12 periplasmic-binding" evidence="3">
    <location>
        <begin position="56"/>
        <end position="314"/>
    </location>
</feature>
<protein>
    <submittedName>
        <fullName evidence="4">Ferrichrome-binding periplasmic protein</fullName>
    </submittedName>
</protein>
<comment type="similarity">
    <text evidence="1">Belongs to the bacterial solute-binding protein 8 family.</text>
</comment>
<dbReference type="KEGG" id="swo:Swol_1673"/>
<feature type="signal peptide" evidence="2">
    <location>
        <begin position="1"/>
        <end position="21"/>
    </location>
</feature>
<dbReference type="Proteomes" id="UP000001968">
    <property type="component" value="Chromosome"/>
</dbReference>
<evidence type="ECO:0000256" key="1">
    <source>
        <dbReference type="ARBA" id="ARBA00008814"/>
    </source>
</evidence>
<proteinExistence type="inferred from homology"/>
<dbReference type="PANTHER" id="PTHR30535:SF34">
    <property type="entry name" value="MOLYBDATE-BINDING PROTEIN MOLA"/>
    <property type="match status" value="1"/>
</dbReference>
<accession>Q0AWD3</accession>
<name>Q0AWD3_SYNWW</name>
<dbReference type="RefSeq" id="WP_011641069.1">
    <property type="nucleotide sequence ID" value="NC_008346.1"/>
</dbReference>
<dbReference type="InterPro" id="IPR050902">
    <property type="entry name" value="ABC_Transporter_SBP"/>
</dbReference>
<keyword evidence="5" id="KW-1185">Reference proteome</keyword>
<evidence type="ECO:0000256" key="2">
    <source>
        <dbReference type="SAM" id="SignalP"/>
    </source>
</evidence>
<dbReference type="HOGENOM" id="CLU_038034_13_2_9"/>
<dbReference type="OrthoDB" id="9787830at2"/>
<dbReference type="Pfam" id="PF01497">
    <property type="entry name" value="Peripla_BP_2"/>
    <property type="match status" value="1"/>
</dbReference>
<evidence type="ECO:0000313" key="4">
    <source>
        <dbReference type="EMBL" id="ABI68971.1"/>
    </source>
</evidence>
<keyword evidence="2" id="KW-0732">Signal</keyword>
<sequence length="353" mass="39804">MRKSMALLLIMVFLITVFCTGCGQQSATSAPEAVPAEKTITDMAGNMVVVPANPERIAFHWANQYEIMMILGAADDIVAIHPNVKKFVWLVKYKPEVLNLPTPFADPVNFEELLKTDPDLVFEFEHCADTIEKCKEVGLTVAVLSKAKSIKNIRENIMFIGQTLGNEHYEKAKKYDAYFSEKLKMVNSIIAGIPDGQKPTVACIITDASLRVGGTDTIMDEWIEIAGGKNIAREIPGYKVVDNEQLLKWNPDVIITPSNRAKNLIVNSPVFKELTAVKNDRVYVNPHGFFDWQYPSAEEALQIQWAAKTLHPDLFPNIDMRKEVKYYHQQFLGFSLSEEEIDTILFPEIYEAT</sequence>
<dbReference type="PROSITE" id="PS50983">
    <property type="entry name" value="FE_B12_PBP"/>
    <property type="match status" value="1"/>
</dbReference>